<dbReference type="Proteomes" id="UP000029033">
    <property type="component" value="Unassembled WGS sequence"/>
</dbReference>
<evidence type="ECO:0000256" key="5">
    <source>
        <dbReference type="SAM" id="MobiDB-lite"/>
    </source>
</evidence>
<feature type="compositionally biased region" description="Low complexity" evidence="5">
    <location>
        <begin position="335"/>
        <end position="348"/>
    </location>
</feature>
<dbReference type="SMART" id="SM00382">
    <property type="entry name" value="AAA"/>
    <property type="match status" value="1"/>
</dbReference>
<dbReference type="GO" id="GO:0016887">
    <property type="term" value="F:ATP hydrolysis activity"/>
    <property type="evidence" value="ECO:0007669"/>
    <property type="project" value="InterPro"/>
</dbReference>
<dbReference type="InterPro" id="IPR003439">
    <property type="entry name" value="ABC_transporter-like_ATP-bd"/>
</dbReference>
<dbReference type="GeneID" id="85165651"/>
<evidence type="ECO:0000259" key="6">
    <source>
        <dbReference type="PROSITE" id="PS50893"/>
    </source>
</evidence>
<protein>
    <submittedName>
        <fullName evidence="7">Bacitracin ABC transporter ATP-binding protein</fullName>
        <ecNumber evidence="7">3.6.3.31</ecNumber>
    </submittedName>
</protein>
<comment type="similarity">
    <text evidence="1">Belongs to the ABC transporter superfamily.</text>
</comment>
<feature type="region of interest" description="Disordered" evidence="5">
    <location>
        <begin position="315"/>
        <end position="362"/>
    </location>
</feature>
<keyword evidence="7" id="KW-0378">Hydrolase</keyword>
<dbReference type="GO" id="GO:0005524">
    <property type="term" value="F:ATP binding"/>
    <property type="evidence" value="ECO:0007669"/>
    <property type="project" value="UniProtKB-KW"/>
</dbReference>
<proteinExistence type="inferred from homology"/>
<keyword evidence="3" id="KW-0547">Nucleotide-binding</keyword>
<evidence type="ECO:0000256" key="3">
    <source>
        <dbReference type="ARBA" id="ARBA00022741"/>
    </source>
</evidence>
<dbReference type="InterPro" id="IPR003593">
    <property type="entry name" value="AAA+_ATPase"/>
</dbReference>
<keyword evidence="8" id="KW-1185">Reference proteome</keyword>
<reference evidence="7 8" key="1">
    <citation type="submission" date="2014-03" db="EMBL/GenBank/DDBJ databases">
        <title>Genomics of Bifidobacteria.</title>
        <authorList>
            <person name="Ventura M."/>
            <person name="Milani C."/>
            <person name="Lugli G.A."/>
        </authorList>
    </citation>
    <scope>NUCLEOTIDE SEQUENCE [LARGE SCALE GENOMIC DNA]</scope>
    <source>
        <strain evidence="7 8">LMG 21589</strain>
    </source>
</reference>
<accession>A0A087DAK5</accession>
<dbReference type="InterPro" id="IPR017871">
    <property type="entry name" value="ABC_transporter-like_CS"/>
</dbReference>
<organism evidence="7 8">
    <name type="scientific">Bifidobacterium scardovii</name>
    <dbReference type="NCBI Taxonomy" id="158787"/>
    <lineage>
        <taxon>Bacteria</taxon>
        <taxon>Bacillati</taxon>
        <taxon>Actinomycetota</taxon>
        <taxon>Actinomycetes</taxon>
        <taxon>Bifidobacteriales</taxon>
        <taxon>Bifidobacteriaceae</taxon>
        <taxon>Bifidobacterium</taxon>
    </lineage>
</organism>
<evidence type="ECO:0000313" key="7">
    <source>
        <dbReference type="EMBL" id="KFI92555.1"/>
    </source>
</evidence>
<comment type="caution">
    <text evidence="7">The sequence shown here is derived from an EMBL/GenBank/DDBJ whole genome shotgun (WGS) entry which is preliminary data.</text>
</comment>
<keyword evidence="4 7" id="KW-0067">ATP-binding</keyword>
<name>A0A087DAK5_9BIFI</name>
<gene>
    <name evidence="7" type="ORF">BSCA_2262</name>
</gene>
<evidence type="ECO:0000256" key="1">
    <source>
        <dbReference type="ARBA" id="ARBA00005417"/>
    </source>
</evidence>
<dbReference type="EMBL" id="JGZO01000015">
    <property type="protein sequence ID" value="KFI92555.1"/>
    <property type="molecule type" value="Genomic_DNA"/>
</dbReference>
<dbReference type="Gene3D" id="3.40.50.300">
    <property type="entry name" value="P-loop containing nucleotide triphosphate hydrolases"/>
    <property type="match status" value="1"/>
</dbReference>
<dbReference type="RefSeq" id="WP_033519516.1">
    <property type="nucleotide sequence ID" value="NZ_CAUPKV010000017.1"/>
</dbReference>
<dbReference type="PANTHER" id="PTHR43335">
    <property type="entry name" value="ABC TRANSPORTER, ATP-BINDING PROTEIN"/>
    <property type="match status" value="1"/>
</dbReference>
<dbReference type="Pfam" id="PF00005">
    <property type="entry name" value="ABC_tran"/>
    <property type="match status" value="1"/>
</dbReference>
<dbReference type="EC" id="3.6.3.31" evidence="7"/>
<dbReference type="PANTHER" id="PTHR43335:SF4">
    <property type="entry name" value="ABC TRANSPORTER, ATP-BINDING PROTEIN"/>
    <property type="match status" value="1"/>
</dbReference>
<dbReference type="AlphaFoldDB" id="A0A087DAK5"/>
<feature type="domain" description="ABC transporter" evidence="6">
    <location>
        <begin position="18"/>
        <end position="245"/>
    </location>
</feature>
<sequence>MSVPQYVTHLADMADDAVLTRGLVKQYGGFRAVNGLNLNVPAHGVYGLLGPNGAGKSTTMKLLLGLTSATGGDMWMLGEKVDGRHRLQPGRVGSLIEGPSFYPGLSGLDNCRMVADYLNLPYSAAPAILKRVGLAGHEDKKAKDYSLGMKQRLGIAMALISQPELLLLDEPTNGLDAEAVVEVREMIMGLSREQGITVIISSHILSEIEKMAPVVGIIASGRLLYQGSLDSLREEGHIDLRVSDAKLAAAMLGSDRIDYRWLPDRDGGVLRLPELPDQRIGALVTQLVGQGVAVYRVASERKTLEQAFLELIESPRNHEPASHPTQGAAVSGAVPRPARASSRQSSPAVGRAAFVPANGGAR</sequence>
<dbReference type="InterPro" id="IPR027417">
    <property type="entry name" value="P-loop_NTPase"/>
</dbReference>
<evidence type="ECO:0000313" key="8">
    <source>
        <dbReference type="Proteomes" id="UP000029033"/>
    </source>
</evidence>
<dbReference type="PROSITE" id="PS00211">
    <property type="entry name" value="ABC_TRANSPORTER_1"/>
    <property type="match status" value="1"/>
</dbReference>
<keyword evidence="2" id="KW-0813">Transport</keyword>
<dbReference type="SUPFAM" id="SSF52540">
    <property type="entry name" value="P-loop containing nucleoside triphosphate hydrolases"/>
    <property type="match status" value="1"/>
</dbReference>
<dbReference type="STRING" id="158787.BSCA_2262"/>
<evidence type="ECO:0000256" key="2">
    <source>
        <dbReference type="ARBA" id="ARBA00022448"/>
    </source>
</evidence>
<evidence type="ECO:0000256" key="4">
    <source>
        <dbReference type="ARBA" id="ARBA00022840"/>
    </source>
</evidence>
<dbReference type="eggNOG" id="COG1131">
    <property type="taxonomic scope" value="Bacteria"/>
</dbReference>
<dbReference type="PROSITE" id="PS50893">
    <property type="entry name" value="ABC_TRANSPORTER_2"/>
    <property type="match status" value="1"/>
</dbReference>